<dbReference type="Proteomes" id="UP001359886">
    <property type="component" value="Unassembled WGS sequence"/>
</dbReference>
<evidence type="ECO:0000256" key="15">
    <source>
        <dbReference type="ARBA" id="ARBA00022884"/>
    </source>
</evidence>
<evidence type="ECO:0000313" key="17">
    <source>
        <dbReference type="EMBL" id="MEJ8568457.1"/>
    </source>
</evidence>
<dbReference type="Gene3D" id="3.40.1260.20">
    <property type="entry name" value="Ribonuclease E, catalytic domain"/>
    <property type="match status" value="1"/>
</dbReference>
<keyword evidence="14" id="KW-0460">Magnesium</keyword>
<keyword evidence="15" id="KW-0694">RNA-binding</keyword>
<keyword evidence="13 17" id="KW-0378">Hydrolase</keyword>
<proteinExistence type="inferred from homology"/>
<dbReference type="EMBL" id="JAZHOG010000008">
    <property type="protein sequence ID" value="MEJ8568457.1"/>
    <property type="molecule type" value="Genomic_DNA"/>
</dbReference>
<name>A0AAW9R9M1_9GAMM</name>
<keyword evidence="11" id="KW-0699">rRNA-binding</keyword>
<evidence type="ECO:0000256" key="14">
    <source>
        <dbReference type="ARBA" id="ARBA00022842"/>
    </source>
</evidence>
<evidence type="ECO:0000256" key="2">
    <source>
        <dbReference type="ARBA" id="ARBA00004496"/>
    </source>
</evidence>
<dbReference type="GO" id="GO:0046872">
    <property type="term" value="F:metal ion binding"/>
    <property type="evidence" value="ECO:0007669"/>
    <property type="project" value="UniProtKB-KW"/>
</dbReference>
<dbReference type="CDD" id="cd04453">
    <property type="entry name" value="S1_RNase_E"/>
    <property type="match status" value="1"/>
</dbReference>
<dbReference type="GO" id="GO:0004540">
    <property type="term" value="F:RNA nuclease activity"/>
    <property type="evidence" value="ECO:0007669"/>
    <property type="project" value="InterPro"/>
</dbReference>
<evidence type="ECO:0000256" key="6">
    <source>
        <dbReference type="ARBA" id="ARBA00022552"/>
    </source>
</evidence>
<dbReference type="NCBIfam" id="TIGR00757">
    <property type="entry name" value="RNaseEG"/>
    <property type="match status" value="1"/>
</dbReference>
<dbReference type="GO" id="GO:0005737">
    <property type="term" value="C:cytoplasm"/>
    <property type="evidence" value="ECO:0007669"/>
    <property type="project" value="UniProtKB-SubCell"/>
</dbReference>
<evidence type="ECO:0000256" key="10">
    <source>
        <dbReference type="ARBA" id="ARBA00022723"/>
    </source>
</evidence>
<dbReference type="PANTHER" id="PTHR30001">
    <property type="entry name" value="RIBONUCLEASE"/>
    <property type="match status" value="1"/>
</dbReference>
<evidence type="ECO:0000256" key="7">
    <source>
        <dbReference type="ARBA" id="ARBA00022555"/>
    </source>
</evidence>
<dbReference type="InterPro" id="IPR003029">
    <property type="entry name" value="S1_domain"/>
</dbReference>
<dbReference type="GO" id="GO:0008033">
    <property type="term" value="P:tRNA processing"/>
    <property type="evidence" value="ECO:0007669"/>
    <property type="project" value="UniProtKB-KW"/>
</dbReference>
<keyword evidence="5" id="KW-0963">Cytoplasm</keyword>
<feature type="domain" description="S1 motif" evidence="16">
    <location>
        <begin position="39"/>
        <end position="119"/>
    </location>
</feature>
<evidence type="ECO:0000256" key="12">
    <source>
        <dbReference type="ARBA" id="ARBA00022759"/>
    </source>
</evidence>
<dbReference type="GO" id="GO:0006364">
    <property type="term" value="P:rRNA processing"/>
    <property type="evidence" value="ECO:0007669"/>
    <property type="project" value="UniProtKB-KW"/>
</dbReference>
<keyword evidence="18" id="KW-1185">Reference proteome</keyword>
<dbReference type="PANTHER" id="PTHR30001:SF0">
    <property type="entry name" value="RIBONUCLEASE G"/>
    <property type="match status" value="1"/>
</dbReference>
<dbReference type="PROSITE" id="PS50126">
    <property type="entry name" value="S1"/>
    <property type="match status" value="1"/>
</dbReference>
<organism evidence="17 18">
    <name type="scientific">Elongatibacter sediminis</name>
    <dbReference type="NCBI Taxonomy" id="3119006"/>
    <lineage>
        <taxon>Bacteria</taxon>
        <taxon>Pseudomonadati</taxon>
        <taxon>Pseudomonadota</taxon>
        <taxon>Gammaproteobacteria</taxon>
        <taxon>Chromatiales</taxon>
        <taxon>Wenzhouxiangellaceae</taxon>
        <taxon>Elongatibacter</taxon>
    </lineage>
</organism>
<dbReference type="GO" id="GO:0019843">
    <property type="term" value="F:rRNA binding"/>
    <property type="evidence" value="ECO:0007669"/>
    <property type="project" value="UniProtKB-KW"/>
</dbReference>
<keyword evidence="12" id="KW-0255">Endonuclease</keyword>
<evidence type="ECO:0000256" key="13">
    <source>
        <dbReference type="ARBA" id="ARBA00022801"/>
    </source>
</evidence>
<dbReference type="InterPro" id="IPR004659">
    <property type="entry name" value="RNase_E/G"/>
</dbReference>
<dbReference type="InterPro" id="IPR048583">
    <property type="entry name" value="RNase_E_G_thioredoxin-like"/>
</dbReference>
<keyword evidence="6" id="KW-0698">rRNA processing</keyword>
<reference evidence="17 18" key="1">
    <citation type="submission" date="2024-02" db="EMBL/GenBank/DDBJ databases">
        <title>A novel Wenzhouxiangellaceae bacterium, isolated from coastal sediments.</title>
        <authorList>
            <person name="Du Z.-J."/>
            <person name="Ye Y.-Q."/>
            <person name="Zhang X.-Y."/>
        </authorList>
    </citation>
    <scope>NUCLEOTIDE SEQUENCE [LARGE SCALE GENOMIC DNA]</scope>
    <source>
        <strain evidence="17 18">CH-27</strain>
    </source>
</reference>
<dbReference type="InterPro" id="IPR012340">
    <property type="entry name" value="NA-bd_OB-fold"/>
</dbReference>
<dbReference type="NCBIfam" id="NF008689">
    <property type="entry name" value="PRK11712.1"/>
    <property type="match status" value="1"/>
</dbReference>
<dbReference type="SMART" id="SM00316">
    <property type="entry name" value="S1"/>
    <property type="match status" value="1"/>
</dbReference>
<dbReference type="Pfam" id="PF10150">
    <property type="entry name" value="RNase_E_G"/>
    <property type="match status" value="1"/>
</dbReference>
<sequence>MNEEILINATPSETRVALVEGGMLQEVWLERLGRNGLIGRIFKGRVSRVLPGLQAAFVDIGLERTAFLHAMDMTRPDPGESEGEAGTPLIADLLRAGDEVIVQVIKDPMGSKGARLTANISIPSRFLVLLPDAWNIGVSMRIEDESERARLKELVTLLRDDDSRHGYIVRTNAEGVNDFALSADMAYLRKVWQAVRERTAGVAAPGVIYEELSLPLRALRDMMHGNVDRVRIDDAEVLDQSRAFARSFIPDWLDRIEAYTGERPIFDLFGIEDEIDTALGREVPLKSGGYLVFDQTEAMTTIDINTGGFVGSRTQEETIYKTNLEATQAIARQLRLRNLGGIIIIDFIDMSDEEHRRQVMRSLKRALERDHAKTSVSELTALGLVEMTRKRTTESLERRLCETCPMCAGRGTIKSVETVCLEIFREIMRSGRQFEASKLMVLASPGVVEQILDEQSGAVAELEELIGKTIRFQTEDQYQQEQFDVVLL</sequence>
<evidence type="ECO:0000256" key="8">
    <source>
        <dbReference type="ARBA" id="ARBA00022694"/>
    </source>
</evidence>
<dbReference type="SUPFAM" id="SSF50249">
    <property type="entry name" value="Nucleic acid-binding proteins"/>
    <property type="match status" value="1"/>
</dbReference>
<evidence type="ECO:0000259" key="16">
    <source>
        <dbReference type="PROSITE" id="PS50126"/>
    </source>
</evidence>
<evidence type="ECO:0000313" key="18">
    <source>
        <dbReference type="Proteomes" id="UP001359886"/>
    </source>
</evidence>
<evidence type="ECO:0000256" key="9">
    <source>
        <dbReference type="ARBA" id="ARBA00022722"/>
    </source>
</evidence>
<evidence type="ECO:0000256" key="3">
    <source>
        <dbReference type="ARBA" id="ARBA00005663"/>
    </source>
</evidence>
<protein>
    <recommendedName>
        <fullName evidence="4">Ribonuclease G</fullName>
    </recommendedName>
</protein>
<dbReference type="GO" id="GO:0004519">
    <property type="term" value="F:endonuclease activity"/>
    <property type="evidence" value="ECO:0007669"/>
    <property type="project" value="UniProtKB-KW"/>
</dbReference>
<keyword evidence="8" id="KW-0819">tRNA processing</keyword>
<dbReference type="AlphaFoldDB" id="A0AAW9R9M1"/>
<gene>
    <name evidence="17" type="primary">rng</name>
    <name evidence="17" type="ORF">V3330_12550</name>
</gene>
<accession>A0AAW9R9M1</accession>
<keyword evidence="9" id="KW-0540">Nuclease</keyword>
<dbReference type="Pfam" id="PF20833">
    <property type="entry name" value="RNase_E_G_Thio"/>
    <property type="match status" value="1"/>
</dbReference>
<keyword evidence="10" id="KW-0479">Metal-binding</keyword>
<dbReference type="RefSeq" id="WP_354695780.1">
    <property type="nucleotide sequence ID" value="NZ_JAZHOG010000008.1"/>
</dbReference>
<evidence type="ECO:0000256" key="11">
    <source>
        <dbReference type="ARBA" id="ARBA00022730"/>
    </source>
</evidence>
<evidence type="ECO:0000256" key="5">
    <source>
        <dbReference type="ARBA" id="ARBA00022490"/>
    </source>
</evidence>
<dbReference type="InterPro" id="IPR019307">
    <property type="entry name" value="RNA-bd_AU-1/RNase_E/G"/>
</dbReference>
<dbReference type="GO" id="GO:0016787">
    <property type="term" value="F:hydrolase activity"/>
    <property type="evidence" value="ECO:0007669"/>
    <property type="project" value="UniProtKB-KW"/>
</dbReference>
<evidence type="ECO:0000256" key="4">
    <source>
        <dbReference type="ARBA" id="ARBA00017719"/>
    </source>
</evidence>
<comment type="caution">
    <text evidence="17">The sequence shown here is derived from an EMBL/GenBank/DDBJ whole genome shotgun (WGS) entry which is preliminary data.</text>
</comment>
<evidence type="ECO:0000256" key="1">
    <source>
        <dbReference type="ARBA" id="ARBA00001946"/>
    </source>
</evidence>
<comment type="similarity">
    <text evidence="3">Belongs to the RNase E/G family. RNase G subfamily.</text>
</comment>
<keyword evidence="7" id="KW-0820">tRNA-binding</keyword>
<dbReference type="Gene3D" id="2.40.50.140">
    <property type="entry name" value="Nucleic acid-binding proteins"/>
    <property type="match status" value="1"/>
</dbReference>
<comment type="subcellular location">
    <subcellularLocation>
        <location evidence="2">Cytoplasm</location>
    </subcellularLocation>
</comment>
<comment type="cofactor">
    <cofactor evidence="1">
        <name>Mg(2+)</name>
        <dbReference type="ChEBI" id="CHEBI:18420"/>
    </cofactor>
</comment>
<dbReference type="GO" id="GO:0000049">
    <property type="term" value="F:tRNA binding"/>
    <property type="evidence" value="ECO:0007669"/>
    <property type="project" value="UniProtKB-KW"/>
</dbReference>